<dbReference type="Pfam" id="PF00249">
    <property type="entry name" value="Myb_DNA-binding"/>
    <property type="match status" value="1"/>
</dbReference>
<dbReference type="PANTHER" id="PTHR31442">
    <property type="entry name" value="HOMEODOMAIN-LIKE SUPERFAMILY PROTEIN-RELATED"/>
    <property type="match status" value="1"/>
</dbReference>
<evidence type="ECO:0000313" key="8">
    <source>
        <dbReference type="Proteomes" id="UP000326396"/>
    </source>
</evidence>
<feature type="domain" description="HTH myb-type" evidence="6">
    <location>
        <begin position="150"/>
        <end position="209"/>
    </location>
</feature>
<dbReference type="InterPro" id="IPR009057">
    <property type="entry name" value="Homeodomain-like_sf"/>
</dbReference>
<dbReference type="PROSITE" id="PS51294">
    <property type="entry name" value="HTH_MYB"/>
    <property type="match status" value="1"/>
</dbReference>
<dbReference type="AlphaFoldDB" id="A0A5N6M739"/>
<organism evidence="7 8">
    <name type="scientific">Mikania micrantha</name>
    <name type="common">bitter vine</name>
    <dbReference type="NCBI Taxonomy" id="192012"/>
    <lineage>
        <taxon>Eukaryota</taxon>
        <taxon>Viridiplantae</taxon>
        <taxon>Streptophyta</taxon>
        <taxon>Embryophyta</taxon>
        <taxon>Tracheophyta</taxon>
        <taxon>Spermatophyta</taxon>
        <taxon>Magnoliopsida</taxon>
        <taxon>eudicotyledons</taxon>
        <taxon>Gunneridae</taxon>
        <taxon>Pentapetalae</taxon>
        <taxon>asterids</taxon>
        <taxon>campanulids</taxon>
        <taxon>Asterales</taxon>
        <taxon>Asteraceae</taxon>
        <taxon>Asteroideae</taxon>
        <taxon>Heliantheae alliance</taxon>
        <taxon>Eupatorieae</taxon>
        <taxon>Mikania</taxon>
    </lineage>
</organism>
<feature type="region of interest" description="Disordered" evidence="5">
    <location>
        <begin position="218"/>
        <end position="256"/>
    </location>
</feature>
<comment type="subcellular location">
    <subcellularLocation>
        <location evidence="1">Nucleus</location>
    </subcellularLocation>
</comment>
<feature type="compositionally biased region" description="Pro residues" evidence="5">
    <location>
        <begin position="245"/>
        <end position="256"/>
    </location>
</feature>
<dbReference type="GO" id="GO:0003700">
    <property type="term" value="F:DNA-binding transcription factor activity"/>
    <property type="evidence" value="ECO:0007669"/>
    <property type="project" value="InterPro"/>
</dbReference>
<evidence type="ECO:0000256" key="4">
    <source>
        <dbReference type="ARBA" id="ARBA00023242"/>
    </source>
</evidence>
<keyword evidence="8" id="KW-1185">Reference proteome</keyword>
<dbReference type="GO" id="GO:0005634">
    <property type="term" value="C:nucleus"/>
    <property type="evidence" value="ECO:0007669"/>
    <property type="project" value="UniProtKB-SubCell"/>
</dbReference>
<dbReference type="InterPro" id="IPR044841">
    <property type="entry name" value="LUX/BOA-like"/>
</dbReference>
<sequence>MAEEVRITGTEVSGDEEDYERVSEWEDGLPDVDDVTPLTQSLISSELLSAFNITPEPYRSMVDVNRASQNTLSNLQQSFTRFDSSKPVIHDNGDAIVVEGDETADLTPGGSDFQNIQRTGCDGGDVAGGGAIEETGMESDFHADDPSTRASKRPRLVWTPQLHKRFIEVVAHLGVKNAVPKTIMQMMNVEGLTRENVASHLQKYRLYLKRMQGLPTRGCSSSDQVFGSSPATQNSHSSGAGNGYRPPPAAIPMPYHPPQMVHHMSYASQQMVPQRYWSGNKFDSVSAYQHRGTPDK</sequence>
<dbReference type="OrthoDB" id="60033at2759"/>
<keyword evidence="4" id="KW-0539">Nucleus</keyword>
<dbReference type="InterPro" id="IPR001005">
    <property type="entry name" value="SANT/Myb"/>
</dbReference>
<protein>
    <recommendedName>
        <fullName evidence="6">HTH myb-type domain-containing protein</fullName>
    </recommendedName>
</protein>
<proteinExistence type="predicted"/>
<dbReference type="Proteomes" id="UP000326396">
    <property type="component" value="Linkage Group LG6"/>
</dbReference>
<keyword evidence="3" id="KW-0804">Transcription</keyword>
<dbReference type="FunFam" id="1.10.10.60:FF:000007">
    <property type="entry name" value="Two-component response regulator"/>
    <property type="match status" value="1"/>
</dbReference>
<feature type="compositionally biased region" description="Polar residues" evidence="5">
    <location>
        <begin position="218"/>
        <end position="239"/>
    </location>
</feature>
<dbReference type="NCBIfam" id="TIGR01557">
    <property type="entry name" value="myb_SHAQKYF"/>
    <property type="match status" value="1"/>
</dbReference>
<dbReference type="InterPro" id="IPR017930">
    <property type="entry name" value="Myb_dom"/>
</dbReference>
<evidence type="ECO:0000256" key="1">
    <source>
        <dbReference type="ARBA" id="ARBA00004123"/>
    </source>
</evidence>
<name>A0A5N6M739_9ASTR</name>
<keyword evidence="2" id="KW-0805">Transcription regulation</keyword>
<dbReference type="GO" id="GO:0003677">
    <property type="term" value="F:DNA binding"/>
    <property type="evidence" value="ECO:0007669"/>
    <property type="project" value="InterPro"/>
</dbReference>
<dbReference type="Gene3D" id="1.10.10.60">
    <property type="entry name" value="Homeodomain-like"/>
    <property type="match status" value="1"/>
</dbReference>
<reference evidence="7 8" key="1">
    <citation type="submission" date="2019-05" db="EMBL/GenBank/DDBJ databases">
        <title>Mikania micrantha, genome provides insights into the molecular mechanism of rapid growth.</title>
        <authorList>
            <person name="Liu B."/>
        </authorList>
    </citation>
    <scope>NUCLEOTIDE SEQUENCE [LARGE SCALE GENOMIC DNA]</scope>
    <source>
        <strain evidence="7">NLD-2019</strain>
        <tissue evidence="7">Leaf</tissue>
    </source>
</reference>
<evidence type="ECO:0000313" key="7">
    <source>
        <dbReference type="EMBL" id="KAD3336434.1"/>
    </source>
</evidence>
<evidence type="ECO:0000256" key="2">
    <source>
        <dbReference type="ARBA" id="ARBA00023015"/>
    </source>
</evidence>
<evidence type="ECO:0000259" key="6">
    <source>
        <dbReference type="PROSITE" id="PS51294"/>
    </source>
</evidence>
<comment type="caution">
    <text evidence="7">The sequence shown here is derived from an EMBL/GenBank/DDBJ whole genome shotgun (WGS) entry which is preliminary data.</text>
</comment>
<evidence type="ECO:0000256" key="5">
    <source>
        <dbReference type="SAM" id="MobiDB-lite"/>
    </source>
</evidence>
<evidence type="ECO:0000256" key="3">
    <source>
        <dbReference type="ARBA" id="ARBA00023163"/>
    </source>
</evidence>
<dbReference type="PANTHER" id="PTHR31442:SF21">
    <property type="entry name" value="TRANSCRIPTION FACTOR BOA-RELATED"/>
    <property type="match status" value="1"/>
</dbReference>
<dbReference type="SUPFAM" id="SSF46689">
    <property type="entry name" value="Homeodomain-like"/>
    <property type="match status" value="1"/>
</dbReference>
<dbReference type="EMBL" id="SZYD01000016">
    <property type="protein sequence ID" value="KAD3336434.1"/>
    <property type="molecule type" value="Genomic_DNA"/>
</dbReference>
<gene>
    <name evidence="7" type="ORF">E3N88_31953</name>
</gene>
<dbReference type="InterPro" id="IPR006447">
    <property type="entry name" value="Myb_dom_plants"/>
</dbReference>
<accession>A0A5N6M739</accession>